<dbReference type="EMBL" id="SOCE01000002">
    <property type="protein sequence ID" value="TDU83380.1"/>
    <property type="molecule type" value="Genomic_DNA"/>
</dbReference>
<dbReference type="PANTHER" id="PTHR43739:SF2">
    <property type="entry name" value="OLIGOXYLOGLUCAN-REDUCING END-SPECIFIC XYLOGLUCANASE-RELATED"/>
    <property type="match status" value="1"/>
</dbReference>
<proteinExistence type="inferred from homology"/>
<dbReference type="Proteomes" id="UP000295151">
    <property type="component" value="Unassembled WGS sequence"/>
</dbReference>
<evidence type="ECO:0000256" key="4">
    <source>
        <dbReference type="ARBA" id="ARBA00023295"/>
    </source>
</evidence>
<dbReference type="Gene3D" id="2.130.10.10">
    <property type="entry name" value="YVTN repeat-like/Quinoprotein amine dehydrogenase"/>
    <property type="match status" value="2"/>
</dbReference>
<keyword evidence="3" id="KW-0119">Carbohydrate metabolism</keyword>
<keyword evidence="4" id="KW-0326">Glycosidase</keyword>
<dbReference type="PROSITE" id="PS51318">
    <property type="entry name" value="TAT"/>
    <property type="match status" value="1"/>
</dbReference>
<evidence type="ECO:0000256" key="5">
    <source>
        <dbReference type="ARBA" id="ARBA00023326"/>
    </source>
</evidence>
<evidence type="ECO:0000256" key="7">
    <source>
        <dbReference type="SAM" id="SignalP"/>
    </source>
</evidence>
<feature type="signal peptide" evidence="7">
    <location>
        <begin position="1"/>
        <end position="27"/>
    </location>
</feature>
<organism evidence="8 9">
    <name type="scientific">Kribbella voronezhensis</name>
    <dbReference type="NCBI Taxonomy" id="2512212"/>
    <lineage>
        <taxon>Bacteria</taxon>
        <taxon>Bacillati</taxon>
        <taxon>Actinomycetota</taxon>
        <taxon>Actinomycetes</taxon>
        <taxon>Propionibacteriales</taxon>
        <taxon>Kribbellaceae</taxon>
        <taxon>Kribbella</taxon>
    </lineage>
</organism>
<dbReference type="SUPFAM" id="SSF110296">
    <property type="entry name" value="Oligoxyloglucan reducing end-specific cellobiohydrolase"/>
    <property type="match status" value="2"/>
</dbReference>
<evidence type="ECO:0000313" key="8">
    <source>
        <dbReference type="EMBL" id="TDU83380.1"/>
    </source>
</evidence>
<sequence>MSLPRRHFLALGTGAALATTVAGPAVADTARTAAGSGGHYRWRNVEIVGGGFVTGIIHHPKQRGLVYVRTDIGGAARLDVRTQRWVQLLEWVGWDDWSLTGVESLALDPCDPSRLYLAAGTYTNEWSPINGAILRSTDQGRTFQRTDLPFKLGGNEPGRSMGERLVVDPLDGRVLYFGTRNQGLWRSTDRGVTWARVDSFPVLGTAGIGIGFVFMDPRGARRGRPTPVIYAGVTDPAGSLYRSTDAGRTWALVPNQPTGLLPHHGELGADGFIYLTYGDRPGPYEMYDGAVHKVDTATGEWTDITPLRPNTGGEAGFGYAGLSTDPRKPGTVMVSTMSRWGPVDDVFRSVDGGATWHSIGERIVLDTSGAPYLTFHGPSAKLGWMIGDISIDPFNSDKVMYVTGATIFGTDDVTGAEAGRSTHWSVRAQGLEETAVLDLISPPWGPPLISALGDIGVYRHERLDVVPPDGQASNPVSGSSPSLDYAATAPGFVVRVAYGGSLQRGAYSTDAGVSWQPFAGEPAGSSQPGKIVVSTDARTIVWVPGDVVPHYSRDRGATWTAVTGLPARAVVVGDRVDASLFYAFDPSTGTAYCSTNGGATFLPSATGLPTGNGKLETVLDRVGHCWLAAGAGGLFRSVDRGATYQRVTSIEEAYTVGFGKAARGRTEMAVYSSGKVAGQRGIFRSDDSGRSWLRINDDKHQFASTGDAIAGDPRVYGRVYLSTNGLGIPYGEPV</sequence>
<evidence type="ECO:0000256" key="3">
    <source>
        <dbReference type="ARBA" id="ARBA00023277"/>
    </source>
</evidence>
<protein>
    <recommendedName>
        <fullName evidence="10">BNR/Asp-box repeat protein</fullName>
    </recommendedName>
</protein>
<dbReference type="InterPro" id="IPR015943">
    <property type="entry name" value="WD40/YVTN_repeat-like_dom_sf"/>
</dbReference>
<dbReference type="GO" id="GO:0010411">
    <property type="term" value="P:xyloglucan metabolic process"/>
    <property type="evidence" value="ECO:0007669"/>
    <property type="project" value="TreeGrafter"/>
</dbReference>
<name>A0A4R7SVN5_9ACTN</name>
<dbReference type="CDD" id="cd15482">
    <property type="entry name" value="Sialidase_non-viral"/>
    <property type="match status" value="1"/>
</dbReference>
<gene>
    <name evidence="8" type="ORF">EV138_5844</name>
</gene>
<reference evidence="8 9" key="1">
    <citation type="submission" date="2019-03" db="EMBL/GenBank/DDBJ databases">
        <title>Genomic Encyclopedia of Type Strains, Phase III (KMG-III): the genomes of soil and plant-associated and newly described type strains.</title>
        <authorList>
            <person name="Whitman W."/>
        </authorList>
    </citation>
    <scope>NUCLEOTIDE SEQUENCE [LARGE SCALE GENOMIC DNA]</scope>
    <source>
        <strain evidence="8 9">VKM Ac-2575</strain>
    </source>
</reference>
<keyword evidence="1 7" id="KW-0732">Signal</keyword>
<dbReference type="InterPro" id="IPR006311">
    <property type="entry name" value="TAT_signal"/>
</dbReference>
<keyword evidence="9" id="KW-1185">Reference proteome</keyword>
<accession>A0A4R7SVN5</accession>
<evidence type="ECO:0000256" key="1">
    <source>
        <dbReference type="ARBA" id="ARBA00022729"/>
    </source>
</evidence>
<feature type="chain" id="PRO_5020964479" description="BNR/Asp-box repeat protein" evidence="7">
    <location>
        <begin position="28"/>
        <end position="734"/>
    </location>
</feature>
<dbReference type="RefSeq" id="WP_133982580.1">
    <property type="nucleotide sequence ID" value="NZ_SOCE01000002.1"/>
</dbReference>
<dbReference type="PANTHER" id="PTHR43739">
    <property type="entry name" value="XYLOGLUCANASE (EUROFUNG)"/>
    <property type="match status" value="1"/>
</dbReference>
<keyword evidence="2" id="KW-0378">Hydrolase</keyword>
<dbReference type="GO" id="GO:0016798">
    <property type="term" value="F:hydrolase activity, acting on glycosyl bonds"/>
    <property type="evidence" value="ECO:0007669"/>
    <property type="project" value="UniProtKB-KW"/>
</dbReference>
<dbReference type="InterPro" id="IPR052025">
    <property type="entry name" value="Xyloglucanase_GH74"/>
</dbReference>
<evidence type="ECO:0000256" key="2">
    <source>
        <dbReference type="ARBA" id="ARBA00022801"/>
    </source>
</evidence>
<evidence type="ECO:0000313" key="9">
    <source>
        <dbReference type="Proteomes" id="UP000295151"/>
    </source>
</evidence>
<evidence type="ECO:0000256" key="6">
    <source>
        <dbReference type="ARBA" id="ARBA00037986"/>
    </source>
</evidence>
<keyword evidence="5" id="KW-0624">Polysaccharide degradation</keyword>
<dbReference type="AlphaFoldDB" id="A0A4R7SVN5"/>
<comment type="caution">
    <text evidence="8">The sequence shown here is derived from an EMBL/GenBank/DDBJ whole genome shotgun (WGS) entry which is preliminary data.</text>
</comment>
<evidence type="ECO:0008006" key="10">
    <source>
        <dbReference type="Google" id="ProtNLM"/>
    </source>
</evidence>
<comment type="similarity">
    <text evidence="6">Belongs to the glycosyl hydrolase 74 family.</text>
</comment>
<dbReference type="OrthoDB" id="9764804at2"/>
<dbReference type="GO" id="GO:0000272">
    <property type="term" value="P:polysaccharide catabolic process"/>
    <property type="evidence" value="ECO:0007669"/>
    <property type="project" value="UniProtKB-KW"/>
</dbReference>